<dbReference type="Proteomes" id="UP000005237">
    <property type="component" value="Unassembled WGS sequence"/>
</dbReference>
<keyword evidence="2" id="KW-1185">Reference proteome</keyword>
<reference evidence="2" key="1">
    <citation type="submission" date="2010-08" db="EMBL/GenBank/DDBJ databases">
        <authorList>
            <consortium name="Caenorhabditis japonica Sequencing Consortium"/>
            <person name="Wilson R.K."/>
        </authorList>
    </citation>
    <scope>NUCLEOTIDE SEQUENCE [LARGE SCALE GENOMIC DNA]</scope>
    <source>
        <strain evidence="2">DF5081</strain>
    </source>
</reference>
<dbReference type="GO" id="GO:0003676">
    <property type="term" value="F:nucleic acid binding"/>
    <property type="evidence" value="ECO:0007669"/>
    <property type="project" value="InterPro"/>
</dbReference>
<sequence length="84" mass="9516">MGWLTSKGINILYSPDLNPIENLYGILARRVYKNGIQYNTVQDLKAVLLQELVSISVEKLQKLVASMPNRMFKIIQNNGGETSY</sequence>
<evidence type="ECO:0000313" key="1">
    <source>
        <dbReference type="EnsemblMetazoa" id="CJA10182.1"/>
    </source>
</evidence>
<evidence type="ECO:0008006" key="3">
    <source>
        <dbReference type="Google" id="ProtNLM"/>
    </source>
</evidence>
<name>A0A8R1HXN4_CAEJA</name>
<reference evidence="1" key="2">
    <citation type="submission" date="2022-06" db="UniProtKB">
        <authorList>
            <consortium name="EnsemblMetazoa"/>
        </authorList>
    </citation>
    <scope>IDENTIFICATION</scope>
    <source>
        <strain evidence="1">DF5081</strain>
    </source>
</reference>
<organism evidence="1 2">
    <name type="scientific">Caenorhabditis japonica</name>
    <dbReference type="NCBI Taxonomy" id="281687"/>
    <lineage>
        <taxon>Eukaryota</taxon>
        <taxon>Metazoa</taxon>
        <taxon>Ecdysozoa</taxon>
        <taxon>Nematoda</taxon>
        <taxon>Chromadorea</taxon>
        <taxon>Rhabditida</taxon>
        <taxon>Rhabditina</taxon>
        <taxon>Rhabditomorpha</taxon>
        <taxon>Rhabditoidea</taxon>
        <taxon>Rhabditidae</taxon>
        <taxon>Peloderinae</taxon>
        <taxon>Caenorhabditis</taxon>
    </lineage>
</organism>
<dbReference type="EnsemblMetazoa" id="CJA10182.1">
    <property type="protein sequence ID" value="CJA10182.1"/>
    <property type="gene ID" value="WBGene00129386"/>
</dbReference>
<dbReference type="AlphaFoldDB" id="A0A8R1HXN4"/>
<evidence type="ECO:0000313" key="2">
    <source>
        <dbReference type="Proteomes" id="UP000005237"/>
    </source>
</evidence>
<dbReference type="Gene3D" id="3.30.420.10">
    <property type="entry name" value="Ribonuclease H-like superfamily/Ribonuclease H"/>
    <property type="match status" value="1"/>
</dbReference>
<accession>A0A8R1HXN4</accession>
<dbReference type="InterPro" id="IPR036397">
    <property type="entry name" value="RNaseH_sf"/>
</dbReference>
<protein>
    <recommendedName>
        <fullName evidence="3">Tc1-like transposase DDE domain-containing protein</fullName>
    </recommendedName>
</protein>
<proteinExistence type="predicted"/>